<dbReference type="Gramene" id="PAN11110">
    <property type="protein sequence ID" value="PAN11110"/>
    <property type="gene ID" value="PAHAL_2G143400"/>
</dbReference>
<dbReference type="EMBL" id="CM008047">
    <property type="protein sequence ID" value="PAN11110.2"/>
    <property type="molecule type" value="Genomic_DNA"/>
</dbReference>
<feature type="compositionally biased region" description="Basic and acidic residues" evidence="1">
    <location>
        <begin position="21"/>
        <end position="32"/>
    </location>
</feature>
<name>A0A2S3GXZ4_9POAL</name>
<evidence type="ECO:0000256" key="1">
    <source>
        <dbReference type="SAM" id="MobiDB-lite"/>
    </source>
</evidence>
<dbReference type="AlphaFoldDB" id="A0A2S3GXZ4"/>
<sequence length="186" mass="20661">MKLNNTLKDQPAEAQVQYETAETRASKAEERHRASRETFRVYREALSAGITQLREEVPRLLPSDGLTALKLAGLEDIEIQQFFQWLRACLAMVDSGSHLYGDLCAIVSTRTLAAPICNLVPTEGFASQGILKAQLHVLWDCNITGYGRCRPTGKPTPGCPKILPRISLNRSSRRKAMFLCTVKATD</sequence>
<protein>
    <submittedName>
        <fullName evidence="2">Uncharacterized protein</fullName>
    </submittedName>
</protein>
<proteinExistence type="predicted"/>
<gene>
    <name evidence="2" type="ORF">PAHAL_2G143400</name>
</gene>
<organism evidence="2">
    <name type="scientific">Panicum hallii</name>
    <dbReference type="NCBI Taxonomy" id="206008"/>
    <lineage>
        <taxon>Eukaryota</taxon>
        <taxon>Viridiplantae</taxon>
        <taxon>Streptophyta</taxon>
        <taxon>Embryophyta</taxon>
        <taxon>Tracheophyta</taxon>
        <taxon>Spermatophyta</taxon>
        <taxon>Magnoliopsida</taxon>
        <taxon>Liliopsida</taxon>
        <taxon>Poales</taxon>
        <taxon>Poaceae</taxon>
        <taxon>PACMAD clade</taxon>
        <taxon>Panicoideae</taxon>
        <taxon>Panicodae</taxon>
        <taxon>Paniceae</taxon>
        <taxon>Panicinae</taxon>
        <taxon>Panicum</taxon>
        <taxon>Panicum sect. Panicum</taxon>
    </lineage>
</organism>
<evidence type="ECO:0000313" key="2">
    <source>
        <dbReference type="EMBL" id="PAN11110.2"/>
    </source>
</evidence>
<dbReference type="Proteomes" id="UP000243499">
    <property type="component" value="Chromosome 2"/>
</dbReference>
<reference evidence="2" key="1">
    <citation type="submission" date="2018-04" db="EMBL/GenBank/DDBJ databases">
        <title>WGS assembly of Panicum hallii.</title>
        <authorList>
            <person name="Lovell J."/>
            <person name="Jenkins J."/>
            <person name="Lowry D."/>
            <person name="Mamidi S."/>
            <person name="Sreedasyam A."/>
            <person name="Weng X."/>
            <person name="Barry K."/>
            <person name="Bonette J."/>
            <person name="Campitelli B."/>
            <person name="Daum C."/>
            <person name="Gordon S."/>
            <person name="Gould B."/>
            <person name="Lipzen A."/>
            <person name="Macqueen A."/>
            <person name="Palacio-Mejia J."/>
            <person name="Plott C."/>
            <person name="Shakirov E."/>
            <person name="Shu S."/>
            <person name="Yoshinaga Y."/>
            <person name="Zane M."/>
            <person name="Rokhsar D."/>
            <person name="Grimwood J."/>
            <person name="Schmutz J."/>
            <person name="Juenger T."/>
        </authorList>
    </citation>
    <scope>NUCLEOTIDE SEQUENCE [LARGE SCALE GENOMIC DNA]</scope>
    <source>
        <strain evidence="2">FIL2</strain>
    </source>
</reference>
<accession>A0A2S3GXZ4</accession>
<feature type="region of interest" description="Disordered" evidence="1">
    <location>
        <begin position="1"/>
        <end position="32"/>
    </location>
</feature>